<comment type="caution">
    <text evidence="1">The sequence shown here is derived from an EMBL/GenBank/DDBJ whole genome shotgun (WGS) entry which is preliminary data.</text>
</comment>
<reference evidence="1" key="1">
    <citation type="journal article" date="2023" name="Mol. Phylogenet. Evol.">
        <title>Genome-scale phylogeny and comparative genomics of the fungal order Sordariales.</title>
        <authorList>
            <person name="Hensen N."/>
            <person name="Bonometti L."/>
            <person name="Westerberg I."/>
            <person name="Brannstrom I.O."/>
            <person name="Guillou S."/>
            <person name="Cros-Aarteil S."/>
            <person name="Calhoun S."/>
            <person name="Haridas S."/>
            <person name="Kuo A."/>
            <person name="Mondo S."/>
            <person name="Pangilinan J."/>
            <person name="Riley R."/>
            <person name="LaButti K."/>
            <person name="Andreopoulos B."/>
            <person name="Lipzen A."/>
            <person name="Chen C."/>
            <person name="Yan M."/>
            <person name="Daum C."/>
            <person name="Ng V."/>
            <person name="Clum A."/>
            <person name="Steindorff A."/>
            <person name="Ohm R.A."/>
            <person name="Martin F."/>
            <person name="Silar P."/>
            <person name="Natvig D.O."/>
            <person name="Lalanne C."/>
            <person name="Gautier V."/>
            <person name="Ament-Velasquez S.L."/>
            <person name="Kruys A."/>
            <person name="Hutchinson M.I."/>
            <person name="Powell A.J."/>
            <person name="Barry K."/>
            <person name="Miller A.N."/>
            <person name="Grigoriev I.V."/>
            <person name="Debuchy R."/>
            <person name="Gladieux P."/>
            <person name="Hiltunen Thoren M."/>
            <person name="Johannesson H."/>
        </authorList>
    </citation>
    <scope>NUCLEOTIDE SEQUENCE</scope>
    <source>
        <strain evidence="1">CBS 757.83</strain>
    </source>
</reference>
<reference evidence="1" key="2">
    <citation type="submission" date="2023-05" db="EMBL/GenBank/DDBJ databases">
        <authorList>
            <consortium name="Lawrence Berkeley National Laboratory"/>
            <person name="Steindorff A."/>
            <person name="Hensen N."/>
            <person name="Bonometti L."/>
            <person name="Westerberg I."/>
            <person name="Brannstrom I.O."/>
            <person name="Guillou S."/>
            <person name="Cros-Aarteil S."/>
            <person name="Calhoun S."/>
            <person name="Haridas S."/>
            <person name="Kuo A."/>
            <person name="Mondo S."/>
            <person name="Pangilinan J."/>
            <person name="Riley R."/>
            <person name="Labutti K."/>
            <person name="Andreopoulos B."/>
            <person name="Lipzen A."/>
            <person name="Chen C."/>
            <person name="Yanf M."/>
            <person name="Daum C."/>
            <person name="Ng V."/>
            <person name="Clum A."/>
            <person name="Ohm R."/>
            <person name="Martin F."/>
            <person name="Silar P."/>
            <person name="Natvig D."/>
            <person name="Lalanne C."/>
            <person name="Gautier V."/>
            <person name="Ament-Velasquez S.L."/>
            <person name="Kruys A."/>
            <person name="Hutchinson M.I."/>
            <person name="Powell A.J."/>
            <person name="Barry K."/>
            <person name="Miller A.N."/>
            <person name="Grigoriev I.V."/>
            <person name="Debuchy R."/>
            <person name="Gladieux P."/>
            <person name="Thoren M.H."/>
            <person name="Johannesson H."/>
        </authorList>
    </citation>
    <scope>NUCLEOTIDE SEQUENCE</scope>
    <source>
        <strain evidence="1">CBS 757.83</strain>
    </source>
</reference>
<protein>
    <submittedName>
        <fullName evidence="1">Uncharacterized protein</fullName>
    </submittedName>
</protein>
<dbReference type="AlphaFoldDB" id="A0AAN6SXF9"/>
<gene>
    <name evidence="1" type="ORF">N658DRAFT_435097</name>
</gene>
<evidence type="ECO:0000313" key="1">
    <source>
        <dbReference type="EMBL" id="KAK4096928.1"/>
    </source>
</evidence>
<name>A0AAN6SXF9_9PEZI</name>
<keyword evidence="2" id="KW-1185">Reference proteome</keyword>
<sequence>MEFLKPPAFTGLADSSENPVFVMGTTLDIEWTPARKGRKLSVVLYQVNATRAATFDGEFHFTEGPFEYITRENQSCYAEEGVAS</sequence>
<dbReference type="EMBL" id="MU863691">
    <property type="protein sequence ID" value="KAK4096928.1"/>
    <property type="molecule type" value="Genomic_DNA"/>
</dbReference>
<evidence type="ECO:0000313" key="2">
    <source>
        <dbReference type="Proteomes" id="UP001305647"/>
    </source>
</evidence>
<accession>A0AAN6SXF9</accession>
<proteinExistence type="predicted"/>
<organism evidence="1 2">
    <name type="scientific">Parathielavia hyrcaniae</name>
    <dbReference type="NCBI Taxonomy" id="113614"/>
    <lineage>
        <taxon>Eukaryota</taxon>
        <taxon>Fungi</taxon>
        <taxon>Dikarya</taxon>
        <taxon>Ascomycota</taxon>
        <taxon>Pezizomycotina</taxon>
        <taxon>Sordariomycetes</taxon>
        <taxon>Sordariomycetidae</taxon>
        <taxon>Sordariales</taxon>
        <taxon>Chaetomiaceae</taxon>
        <taxon>Parathielavia</taxon>
    </lineage>
</organism>
<dbReference type="Proteomes" id="UP001305647">
    <property type="component" value="Unassembled WGS sequence"/>
</dbReference>